<reference evidence="1" key="2">
    <citation type="submission" date="2021-04" db="EMBL/GenBank/DDBJ databases">
        <authorList>
            <person name="Gilroy R."/>
        </authorList>
    </citation>
    <scope>NUCLEOTIDE SEQUENCE</scope>
    <source>
        <strain evidence="1">A5-1222</strain>
    </source>
</reference>
<gene>
    <name evidence="1" type="ORF">H9897_02825</name>
</gene>
<dbReference type="Proteomes" id="UP000824247">
    <property type="component" value="Unassembled WGS sequence"/>
</dbReference>
<dbReference type="AlphaFoldDB" id="A0A9E2NY05"/>
<proteinExistence type="predicted"/>
<protein>
    <submittedName>
        <fullName evidence="1">Uncharacterized protein</fullName>
    </submittedName>
</protein>
<organism evidence="1 2">
    <name type="scientific">Candidatus Ureaplasma intestinipullorum</name>
    <dbReference type="NCBI Taxonomy" id="2838770"/>
    <lineage>
        <taxon>Bacteria</taxon>
        <taxon>Bacillati</taxon>
        <taxon>Mycoplasmatota</taxon>
        <taxon>Mycoplasmoidales</taxon>
        <taxon>Mycoplasmoidaceae</taxon>
        <taxon>Ureaplasma</taxon>
    </lineage>
</organism>
<evidence type="ECO:0000313" key="1">
    <source>
        <dbReference type="EMBL" id="MBU3831064.1"/>
    </source>
</evidence>
<accession>A0A9E2NY05</accession>
<dbReference type="EMBL" id="JAHLFM010000043">
    <property type="protein sequence ID" value="MBU3831064.1"/>
    <property type="molecule type" value="Genomic_DNA"/>
</dbReference>
<reference evidence="1" key="1">
    <citation type="journal article" date="2021" name="PeerJ">
        <title>Extensive microbial diversity within the chicken gut microbiome revealed by metagenomics and culture.</title>
        <authorList>
            <person name="Gilroy R."/>
            <person name="Ravi A."/>
            <person name="Getino M."/>
            <person name="Pursley I."/>
            <person name="Horton D.L."/>
            <person name="Alikhan N.F."/>
            <person name="Baker D."/>
            <person name="Gharbi K."/>
            <person name="Hall N."/>
            <person name="Watson M."/>
            <person name="Adriaenssens E.M."/>
            <person name="Foster-Nyarko E."/>
            <person name="Jarju S."/>
            <person name="Secka A."/>
            <person name="Antonio M."/>
            <person name="Oren A."/>
            <person name="Chaudhuri R.R."/>
            <person name="La Ragione R."/>
            <person name="Hildebrand F."/>
            <person name="Pallen M.J."/>
        </authorList>
    </citation>
    <scope>NUCLEOTIDE SEQUENCE</scope>
    <source>
        <strain evidence="1">A5-1222</strain>
    </source>
</reference>
<name>A0A9E2NY05_9BACT</name>
<comment type="caution">
    <text evidence="1">The sequence shown here is derived from an EMBL/GenBank/DDBJ whole genome shotgun (WGS) entry which is preliminary data.</text>
</comment>
<sequence>MSKNELLKVLFQNKKSDLQKGIKPIIINARVINIFSKHILVSNLENNEQYICHYVDITDFRELNLHTIFKVNNVYKFIIKKTDNPLNKLVSYKSLHPEHIRFKYKPVSTISHYRNLYNFLTIKIKEYGAS</sequence>
<evidence type="ECO:0000313" key="2">
    <source>
        <dbReference type="Proteomes" id="UP000824247"/>
    </source>
</evidence>